<comment type="caution">
    <text evidence="1">The sequence shown here is derived from an EMBL/GenBank/DDBJ whole genome shotgun (WGS) entry which is preliminary data.</text>
</comment>
<dbReference type="Proteomes" id="UP001432027">
    <property type="component" value="Unassembled WGS sequence"/>
</dbReference>
<accession>A0AAV5SIB6</accession>
<dbReference type="AlphaFoldDB" id="A0AAV5SIB6"/>
<name>A0AAV5SIB6_9BILA</name>
<organism evidence="1 2">
    <name type="scientific">Pristionchus entomophagus</name>
    <dbReference type="NCBI Taxonomy" id="358040"/>
    <lineage>
        <taxon>Eukaryota</taxon>
        <taxon>Metazoa</taxon>
        <taxon>Ecdysozoa</taxon>
        <taxon>Nematoda</taxon>
        <taxon>Chromadorea</taxon>
        <taxon>Rhabditida</taxon>
        <taxon>Rhabditina</taxon>
        <taxon>Diplogasteromorpha</taxon>
        <taxon>Diplogasteroidea</taxon>
        <taxon>Neodiplogasteridae</taxon>
        <taxon>Pristionchus</taxon>
    </lineage>
</organism>
<evidence type="ECO:0000313" key="2">
    <source>
        <dbReference type="Proteomes" id="UP001432027"/>
    </source>
</evidence>
<reference evidence="1" key="1">
    <citation type="submission" date="2023-10" db="EMBL/GenBank/DDBJ databases">
        <title>Genome assembly of Pristionchus species.</title>
        <authorList>
            <person name="Yoshida K."/>
            <person name="Sommer R.J."/>
        </authorList>
    </citation>
    <scope>NUCLEOTIDE SEQUENCE</scope>
    <source>
        <strain evidence="1">RS0144</strain>
    </source>
</reference>
<keyword evidence="2" id="KW-1185">Reference proteome</keyword>
<evidence type="ECO:0000313" key="1">
    <source>
        <dbReference type="EMBL" id="GMS83111.1"/>
    </source>
</evidence>
<protein>
    <submittedName>
        <fullName evidence="1">Uncharacterized protein</fullName>
    </submittedName>
</protein>
<feature type="non-terminal residue" evidence="1">
    <location>
        <position position="1"/>
    </location>
</feature>
<proteinExistence type="predicted"/>
<gene>
    <name evidence="1" type="ORF">PENTCL1PPCAC_5286</name>
</gene>
<dbReference type="EMBL" id="BTSX01000002">
    <property type="protein sequence ID" value="GMS83111.1"/>
    <property type="molecule type" value="Genomic_DNA"/>
</dbReference>
<sequence>TKVKELYVQTHLSCAFVTSYSIEDNDAKIPYWKATRDLLPIICRFGQFLFDSFELKPYHFVDLIVMRLGMPYIEGLSEWVIILNDDVTDNDFVRVDREQFTMVSTPKRMIMEKIGGDLKCTIKFHPGQFFCECVFKKIH</sequence>